<name>A0A382JAB6_9ZZZZ</name>
<keyword evidence="3 6" id="KW-0812">Transmembrane</keyword>
<evidence type="ECO:0000256" key="3">
    <source>
        <dbReference type="ARBA" id="ARBA00022692"/>
    </source>
</evidence>
<keyword evidence="4 6" id="KW-1133">Transmembrane helix</keyword>
<keyword evidence="5 6" id="KW-0472">Membrane</keyword>
<feature type="transmembrane region" description="Helical" evidence="6">
    <location>
        <begin position="132"/>
        <end position="151"/>
    </location>
</feature>
<dbReference type="PANTHER" id="PTHR32196">
    <property type="entry name" value="ABC TRANSPORTER PERMEASE PROTEIN YPHD-RELATED-RELATED"/>
    <property type="match status" value="1"/>
</dbReference>
<organism evidence="7">
    <name type="scientific">marine metagenome</name>
    <dbReference type="NCBI Taxonomy" id="408172"/>
    <lineage>
        <taxon>unclassified sequences</taxon>
        <taxon>metagenomes</taxon>
        <taxon>ecological metagenomes</taxon>
    </lineage>
</organism>
<protein>
    <submittedName>
        <fullName evidence="7">Uncharacterized protein</fullName>
    </submittedName>
</protein>
<evidence type="ECO:0000256" key="4">
    <source>
        <dbReference type="ARBA" id="ARBA00022989"/>
    </source>
</evidence>
<proteinExistence type="predicted"/>
<dbReference type="GO" id="GO:0022857">
    <property type="term" value="F:transmembrane transporter activity"/>
    <property type="evidence" value="ECO:0007669"/>
    <property type="project" value="InterPro"/>
</dbReference>
<evidence type="ECO:0000256" key="5">
    <source>
        <dbReference type="ARBA" id="ARBA00023136"/>
    </source>
</evidence>
<feature type="transmembrane region" description="Helical" evidence="6">
    <location>
        <begin position="158"/>
        <end position="181"/>
    </location>
</feature>
<gene>
    <name evidence="7" type="ORF">METZ01_LOCUS262008</name>
</gene>
<evidence type="ECO:0000256" key="1">
    <source>
        <dbReference type="ARBA" id="ARBA00004651"/>
    </source>
</evidence>
<feature type="transmembrane region" description="Helical" evidence="6">
    <location>
        <begin position="7"/>
        <end position="29"/>
    </location>
</feature>
<keyword evidence="2" id="KW-1003">Cell membrane</keyword>
<sequence length="343" mass="37540">MKRSAFLFFKGLGLLFAILVGIGTAVLGWFDAADWINIVFYSMATTALVLWGWYHFSIRWIHSDLKQNIFSQVSTKENVETNETTEESDESNFFYENILQYKWAAGGFILLIAIFIFVSFIVEGFFSGRTLVSFLLFLGFIILASVVGRYITTQKNVFIGICVLIALFIIGALTIPGFLSLLNMKSMLVFAAFLGLATIGQTLVALLGGLDLSIPFIIGSSNIALMSMISKGVPPWLSCVVVLLFGLGVGLINGILSFRLQGQALILTLGVGFFMVGGVQILVAMNTFSAGTVFGVVPEWMRNIASMNGKTLGLPIPPVIIIWIVSALIIIIGLRYTKWGRNL</sequence>
<accession>A0A382JAB6</accession>
<feature type="non-terminal residue" evidence="7">
    <location>
        <position position="343"/>
    </location>
</feature>
<evidence type="ECO:0000256" key="2">
    <source>
        <dbReference type="ARBA" id="ARBA00022475"/>
    </source>
</evidence>
<dbReference type="Pfam" id="PF02653">
    <property type="entry name" value="BPD_transp_2"/>
    <property type="match status" value="1"/>
</dbReference>
<feature type="transmembrane region" description="Helical" evidence="6">
    <location>
        <begin position="235"/>
        <end position="258"/>
    </location>
</feature>
<feature type="transmembrane region" description="Helical" evidence="6">
    <location>
        <begin position="212"/>
        <end position="229"/>
    </location>
</feature>
<evidence type="ECO:0000256" key="6">
    <source>
        <dbReference type="SAM" id="Phobius"/>
    </source>
</evidence>
<dbReference type="AlphaFoldDB" id="A0A382JAB6"/>
<dbReference type="EMBL" id="UINC01073059">
    <property type="protein sequence ID" value="SVC09154.1"/>
    <property type="molecule type" value="Genomic_DNA"/>
</dbReference>
<comment type="subcellular location">
    <subcellularLocation>
        <location evidence="1">Cell membrane</location>
        <topology evidence="1">Multi-pass membrane protein</topology>
    </subcellularLocation>
</comment>
<evidence type="ECO:0000313" key="7">
    <source>
        <dbReference type="EMBL" id="SVC09154.1"/>
    </source>
</evidence>
<feature type="transmembrane region" description="Helical" evidence="6">
    <location>
        <begin position="265"/>
        <end position="296"/>
    </location>
</feature>
<dbReference type="InterPro" id="IPR001851">
    <property type="entry name" value="ABC_transp_permease"/>
</dbReference>
<feature type="transmembrane region" description="Helical" evidence="6">
    <location>
        <begin position="187"/>
        <end position="207"/>
    </location>
</feature>
<feature type="transmembrane region" description="Helical" evidence="6">
    <location>
        <begin position="316"/>
        <end position="337"/>
    </location>
</feature>
<feature type="transmembrane region" description="Helical" evidence="6">
    <location>
        <begin position="103"/>
        <end position="126"/>
    </location>
</feature>
<dbReference type="GO" id="GO:0005886">
    <property type="term" value="C:plasma membrane"/>
    <property type="evidence" value="ECO:0007669"/>
    <property type="project" value="UniProtKB-SubCell"/>
</dbReference>
<feature type="transmembrane region" description="Helical" evidence="6">
    <location>
        <begin position="35"/>
        <end position="56"/>
    </location>
</feature>
<reference evidence="7" key="1">
    <citation type="submission" date="2018-05" db="EMBL/GenBank/DDBJ databases">
        <authorList>
            <person name="Lanie J.A."/>
            <person name="Ng W.-L."/>
            <person name="Kazmierczak K.M."/>
            <person name="Andrzejewski T.M."/>
            <person name="Davidsen T.M."/>
            <person name="Wayne K.J."/>
            <person name="Tettelin H."/>
            <person name="Glass J.I."/>
            <person name="Rusch D."/>
            <person name="Podicherti R."/>
            <person name="Tsui H.-C.T."/>
            <person name="Winkler M.E."/>
        </authorList>
    </citation>
    <scope>NUCLEOTIDE SEQUENCE</scope>
</reference>